<proteinExistence type="predicted"/>
<dbReference type="EMBL" id="QICS01000008">
    <property type="protein sequence ID" value="PXV88444.1"/>
    <property type="molecule type" value="Genomic_DNA"/>
</dbReference>
<dbReference type="Proteomes" id="UP000247523">
    <property type="component" value="Unassembled WGS sequence"/>
</dbReference>
<organism evidence="1 2">
    <name type="scientific">Lachnotalea glycerini</name>
    <dbReference type="NCBI Taxonomy" id="1763509"/>
    <lineage>
        <taxon>Bacteria</taxon>
        <taxon>Bacillati</taxon>
        <taxon>Bacillota</taxon>
        <taxon>Clostridia</taxon>
        <taxon>Lachnospirales</taxon>
        <taxon>Lachnospiraceae</taxon>
        <taxon>Lachnotalea</taxon>
    </lineage>
</organism>
<gene>
    <name evidence="1" type="ORF">C8E03_108171</name>
</gene>
<accession>A0A318EUJ0</accession>
<name>A0A318EUJ0_9FIRM</name>
<protein>
    <submittedName>
        <fullName evidence="1">Uncharacterized protein</fullName>
    </submittedName>
</protein>
<sequence>MTNKKCFEKHFHARQGICLAERYQNKLFSVAV</sequence>
<dbReference type="AlphaFoldDB" id="A0A318EUJ0"/>
<reference evidence="1 2" key="1">
    <citation type="submission" date="2018-05" db="EMBL/GenBank/DDBJ databases">
        <title>Genomic Encyclopedia of Type Strains, Phase IV (KMG-IV): sequencing the most valuable type-strain genomes for metagenomic binning, comparative biology and taxonomic classification.</title>
        <authorList>
            <person name="Goeker M."/>
        </authorList>
    </citation>
    <scope>NUCLEOTIDE SEQUENCE [LARGE SCALE GENOMIC DNA]</scope>
    <source>
        <strain evidence="1 2">DSM 28816</strain>
    </source>
</reference>
<evidence type="ECO:0000313" key="2">
    <source>
        <dbReference type="Proteomes" id="UP000247523"/>
    </source>
</evidence>
<comment type="caution">
    <text evidence="1">The sequence shown here is derived from an EMBL/GenBank/DDBJ whole genome shotgun (WGS) entry which is preliminary data.</text>
</comment>
<evidence type="ECO:0000313" key="1">
    <source>
        <dbReference type="EMBL" id="PXV88444.1"/>
    </source>
</evidence>